<gene>
    <name evidence="2 4" type="ORF">BDZ99DRAFT_570306</name>
</gene>
<dbReference type="RefSeq" id="XP_033577997.1">
    <property type="nucleotide sequence ID" value="XM_033727977.1"/>
</dbReference>
<keyword evidence="3" id="KW-1185">Reference proteome</keyword>
<dbReference type="PANTHER" id="PTHR48011">
    <property type="entry name" value="CCR4-NOT TRANSCRIPTIONAL COMPLEX SUBUNIT CAF120-RELATED"/>
    <property type="match status" value="1"/>
</dbReference>
<dbReference type="PROSITE" id="PS50011">
    <property type="entry name" value="PROTEIN_KINASE_DOM"/>
    <property type="match status" value="1"/>
</dbReference>
<sequence>MDWSGRGRHAEFGEGDDGQIAKILTHENILGHSWTAVAESVLCRRIRLARKTISCIGKLKREDAVKEVEHLQKFLESFLEFADELKDFSEKLSNLYDLSCFIGCLSNAMDYIHQQFTKHMDIKPKNILIRQTPRGCNKYRVYFADFGISRAYKSAAEAETDSPTPYTRMYAAPEVVDQDTRGFGADIFSLGCVFAEIIAVLSSQRQSLIDI</sequence>
<evidence type="ECO:0000313" key="3">
    <source>
        <dbReference type="Proteomes" id="UP000504636"/>
    </source>
</evidence>
<keyword evidence="2" id="KW-0418">Kinase</keyword>
<name>A0A6A6YRN8_9PEZI</name>
<dbReference type="EMBL" id="MU003699">
    <property type="protein sequence ID" value="KAF2811033.1"/>
    <property type="molecule type" value="Genomic_DNA"/>
</dbReference>
<dbReference type="CDD" id="cd00180">
    <property type="entry name" value="PKc"/>
    <property type="match status" value="1"/>
</dbReference>
<evidence type="ECO:0000259" key="1">
    <source>
        <dbReference type="PROSITE" id="PS50011"/>
    </source>
</evidence>
<dbReference type="Proteomes" id="UP000504636">
    <property type="component" value="Unplaced"/>
</dbReference>
<dbReference type="SMART" id="SM00220">
    <property type="entry name" value="S_TKc"/>
    <property type="match status" value="1"/>
</dbReference>
<reference evidence="4" key="3">
    <citation type="submission" date="2025-04" db="UniProtKB">
        <authorList>
            <consortium name="RefSeq"/>
        </authorList>
    </citation>
    <scope>IDENTIFICATION</scope>
    <source>
        <strain evidence="4">CBS 304.34</strain>
    </source>
</reference>
<reference evidence="4" key="2">
    <citation type="submission" date="2020-04" db="EMBL/GenBank/DDBJ databases">
        <authorList>
            <consortium name="NCBI Genome Project"/>
        </authorList>
    </citation>
    <scope>NUCLEOTIDE SEQUENCE</scope>
    <source>
        <strain evidence="4">CBS 304.34</strain>
    </source>
</reference>
<feature type="domain" description="Protein kinase" evidence="1">
    <location>
        <begin position="1"/>
        <end position="211"/>
    </location>
</feature>
<dbReference type="GO" id="GO:0005524">
    <property type="term" value="F:ATP binding"/>
    <property type="evidence" value="ECO:0007669"/>
    <property type="project" value="InterPro"/>
</dbReference>
<dbReference type="InterPro" id="IPR000719">
    <property type="entry name" value="Prot_kinase_dom"/>
</dbReference>
<dbReference type="InterPro" id="IPR011009">
    <property type="entry name" value="Kinase-like_dom_sf"/>
</dbReference>
<organism evidence="2">
    <name type="scientific">Mytilinidion resinicola</name>
    <dbReference type="NCBI Taxonomy" id="574789"/>
    <lineage>
        <taxon>Eukaryota</taxon>
        <taxon>Fungi</taxon>
        <taxon>Dikarya</taxon>
        <taxon>Ascomycota</taxon>
        <taxon>Pezizomycotina</taxon>
        <taxon>Dothideomycetes</taxon>
        <taxon>Pleosporomycetidae</taxon>
        <taxon>Mytilinidiales</taxon>
        <taxon>Mytilinidiaceae</taxon>
        <taxon>Mytilinidion</taxon>
    </lineage>
</organism>
<dbReference type="GO" id="GO:0004672">
    <property type="term" value="F:protein kinase activity"/>
    <property type="evidence" value="ECO:0007669"/>
    <property type="project" value="InterPro"/>
</dbReference>
<keyword evidence="2" id="KW-0808">Transferase</keyword>
<evidence type="ECO:0000313" key="4">
    <source>
        <dbReference type="RefSeq" id="XP_033577997.1"/>
    </source>
</evidence>
<evidence type="ECO:0000313" key="2">
    <source>
        <dbReference type="EMBL" id="KAF2811033.1"/>
    </source>
</evidence>
<dbReference type="OrthoDB" id="4062651at2759"/>
<dbReference type="InterPro" id="IPR052751">
    <property type="entry name" value="Plant_MAPKKK"/>
</dbReference>
<reference evidence="2 4" key="1">
    <citation type="journal article" date="2020" name="Stud. Mycol.">
        <title>101 Dothideomycetes genomes: a test case for predicting lifestyles and emergence of pathogens.</title>
        <authorList>
            <person name="Haridas S."/>
            <person name="Albert R."/>
            <person name="Binder M."/>
            <person name="Bloem J."/>
            <person name="Labutti K."/>
            <person name="Salamov A."/>
            <person name="Andreopoulos B."/>
            <person name="Baker S."/>
            <person name="Barry K."/>
            <person name="Bills G."/>
            <person name="Bluhm B."/>
            <person name="Cannon C."/>
            <person name="Castanera R."/>
            <person name="Culley D."/>
            <person name="Daum C."/>
            <person name="Ezra D."/>
            <person name="Gonzalez J."/>
            <person name="Henrissat B."/>
            <person name="Kuo A."/>
            <person name="Liang C."/>
            <person name="Lipzen A."/>
            <person name="Lutzoni F."/>
            <person name="Magnuson J."/>
            <person name="Mondo S."/>
            <person name="Nolan M."/>
            <person name="Ohm R."/>
            <person name="Pangilinan J."/>
            <person name="Park H.-J."/>
            <person name="Ramirez L."/>
            <person name="Alfaro M."/>
            <person name="Sun H."/>
            <person name="Tritt A."/>
            <person name="Yoshinaga Y."/>
            <person name="Zwiers L.-H."/>
            <person name="Turgeon B."/>
            <person name="Goodwin S."/>
            <person name="Spatafora J."/>
            <person name="Crous P."/>
            <person name="Grigoriev I."/>
        </authorList>
    </citation>
    <scope>NUCLEOTIDE SEQUENCE</scope>
    <source>
        <strain evidence="2 4">CBS 304.34</strain>
    </source>
</reference>
<dbReference type="Gene3D" id="1.10.510.10">
    <property type="entry name" value="Transferase(Phosphotransferase) domain 1"/>
    <property type="match status" value="1"/>
</dbReference>
<proteinExistence type="predicted"/>
<dbReference type="SUPFAM" id="SSF56112">
    <property type="entry name" value="Protein kinase-like (PK-like)"/>
    <property type="match status" value="1"/>
</dbReference>
<dbReference type="GO" id="GO:0007165">
    <property type="term" value="P:signal transduction"/>
    <property type="evidence" value="ECO:0007669"/>
    <property type="project" value="TreeGrafter"/>
</dbReference>
<accession>A0A6A6YRN8</accession>
<dbReference type="Pfam" id="PF00069">
    <property type="entry name" value="Pkinase"/>
    <property type="match status" value="1"/>
</dbReference>
<protein>
    <submittedName>
        <fullName evidence="2 4">Kinase-like protein</fullName>
    </submittedName>
</protein>
<dbReference type="AlphaFoldDB" id="A0A6A6YRN8"/>
<dbReference type="PANTHER" id="PTHR48011:SF4">
    <property type="entry name" value="MITOGEN-ACTIVATED PROTEIN KINASE KINASE KINASE 19"/>
    <property type="match status" value="1"/>
</dbReference>
<dbReference type="GeneID" id="54468870"/>